<dbReference type="PANTHER" id="PTHR11846">
    <property type="entry name" value="ADENYLOSUCCINATE SYNTHETASE"/>
    <property type="match status" value="1"/>
</dbReference>
<comment type="catalytic activity">
    <reaction evidence="8">
        <text>IMP + L-aspartate + GTP = N(6)-(1,2-dicarboxyethyl)-AMP + GDP + phosphate + 2 H(+)</text>
        <dbReference type="Rhea" id="RHEA:15753"/>
        <dbReference type="ChEBI" id="CHEBI:15378"/>
        <dbReference type="ChEBI" id="CHEBI:29991"/>
        <dbReference type="ChEBI" id="CHEBI:37565"/>
        <dbReference type="ChEBI" id="CHEBI:43474"/>
        <dbReference type="ChEBI" id="CHEBI:57567"/>
        <dbReference type="ChEBI" id="CHEBI:58053"/>
        <dbReference type="ChEBI" id="CHEBI:58189"/>
        <dbReference type="EC" id="6.3.4.4"/>
    </reaction>
</comment>
<dbReference type="Pfam" id="PF00709">
    <property type="entry name" value="Adenylsucc_synt"/>
    <property type="match status" value="1"/>
</dbReference>
<dbReference type="Proteomes" id="UP000177151">
    <property type="component" value="Unassembled WGS sequence"/>
</dbReference>
<keyword evidence="4 8" id="KW-0547">Nucleotide-binding</keyword>
<accession>A0A1F6NWB7</accession>
<evidence type="ECO:0000256" key="6">
    <source>
        <dbReference type="ARBA" id="ARBA00022842"/>
    </source>
</evidence>
<feature type="binding site" evidence="8">
    <location>
        <position position="16"/>
    </location>
    <ligand>
        <name>Mg(2+)</name>
        <dbReference type="ChEBI" id="CHEBI:18420"/>
    </ligand>
</feature>
<feature type="binding site" description="in other chain" evidence="8">
    <location>
        <position position="129"/>
    </location>
    <ligand>
        <name>IMP</name>
        <dbReference type="ChEBI" id="CHEBI:58053"/>
        <note>ligand shared between dimeric partners</note>
    </ligand>
</feature>
<feature type="binding site" evidence="8">
    <location>
        <begin position="43"/>
        <end position="45"/>
    </location>
    <ligand>
        <name>GTP</name>
        <dbReference type="ChEBI" id="CHEBI:37565"/>
    </ligand>
</feature>
<evidence type="ECO:0000256" key="8">
    <source>
        <dbReference type="HAMAP-Rule" id="MF_00011"/>
    </source>
</evidence>
<dbReference type="InterPro" id="IPR042111">
    <property type="entry name" value="Adenylosuccinate_synth_dom3"/>
</dbReference>
<feature type="binding site" description="in other chain" evidence="8">
    <location>
        <position position="234"/>
    </location>
    <ligand>
        <name>IMP</name>
        <dbReference type="ChEBI" id="CHEBI:58053"/>
        <note>ligand shared between dimeric partners</note>
    </ligand>
</feature>
<feature type="binding site" description="in other chain" evidence="8">
    <location>
        <position position="250"/>
    </location>
    <ligand>
        <name>IMP</name>
        <dbReference type="ChEBI" id="CHEBI:58053"/>
        <note>ligand shared between dimeric partners</note>
    </ligand>
</feature>
<dbReference type="EC" id="6.3.4.4" evidence="8"/>
<dbReference type="GO" id="GO:0044208">
    <property type="term" value="P:'de novo' AMP biosynthetic process"/>
    <property type="evidence" value="ECO:0007669"/>
    <property type="project" value="UniProtKB-UniRule"/>
</dbReference>
<comment type="subunit">
    <text evidence="1 8">Homodimer.</text>
</comment>
<comment type="caution">
    <text evidence="9">The sequence shown here is derived from an EMBL/GenBank/DDBJ whole genome shotgun (WGS) entry which is preliminary data.</text>
</comment>
<dbReference type="AlphaFoldDB" id="A0A1F6NWB7"/>
<dbReference type="GO" id="GO:0004019">
    <property type="term" value="F:adenylosuccinate synthase activity"/>
    <property type="evidence" value="ECO:0007669"/>
    <property type="project" value="UniProtKB-UniRule"/>
</dbReference>
<dbReference type="GO" id="GO:0046040">
    <property type="term" value="P:IMP metabolic process"/>
    <property type="evidence" value="ECO:0007669"/>
    <property type="project" value="TreeGrafter"/>
</dbReference>
<reference evidence="9 10" key="1">
    <citation type="journal article" date="2016" name="Nat. Commun.">
        <title>Thousands of microbial genomes shed light on interconnected biogeochemical processes in an aquifer system.</title>
        <authorList>
            <person name="Anantharaman K."/>
            <person name="Brown C.T."/>
            <person name="Hug L.A."/>
            <person name="Sharon I."/>
            <person name="Castelle C.J."/>
            <person name="Probst A.J."/>
            <person name="Thomas B.C."/>
            <person name="Singh A."/>
            <person name="Wilkins M.J."/>
            <person name="Karaoz U."/>
            <person name="Brodie E.L."/>
            <person name="Williams K.H."/>
            <person name="Hubbard S.S."/>
            <person name="Banfield J.F."/>
        </authorList>
    </citation>
    <scope>NUCLEOTIDE SEQUENCE [LARGE SCALE GENOMIC DNA]</scope>
</reference>
<feature type="binding site" evidence="8">
    <location>
        <begin position="376"/>
        <end position="378"/>
    </location>
    <ligand>
        <name>GTP</name>
        <dbReference type="ChEBI" id="CHEBI:37565"/>
    </ligand>
</feature>
<evidence type="ECO:0000256" key="7">
    <source>
        <dbReference type="ARBA" id="ARBA00023134"/>
    </source>
</evidence>
<keyword evidence="7 8" id="KW-0342">GTP-binding</keyword>
<dbReference type="InterPro" id="IPR042109">
    <property type="entry name" value="Adenylosuccinate_synth_dom1"/>
</dbReference>
<dbReference type="InterPro" id="IPR001114">
    <property type="entry name" value="Adenylosuccinate_synthetase"/>
</dbReference>
<keyword evidence="2 8" id="KW-0436">Ligase</keyword>
<protein>
    <recommendedName>
        <fullName evidence="8">Adenylosuccinate synthetase</fullName>
        <shortName evidence="8">AMPSase</shortName>
        <shortName evidence="8">AdSS</shortName>
        <ecNumber evidence="8">6.3.4.4</ecNumber>
    </recommendedName>
    <alternativeName>
        <fullName evidence="8">IMP--aspartate ligase</fullName>
    </alternativeName>
</protein>
<organism evidence="9 10">
    <name type="scientific">Candidatus Magasanikbacteria bacterium RIFOXYA1_FULL_40_8</name>
    <dbReference type="NCBI Taxonomy" id="1798694"/>
    <lineage>
        <taxon>Bacteria</taxon>
        <taxon>Candidatus Magasanikiibacteriota</taxon>
    </lineage>
</organism>
<dbReference type="HAMAP" id="MF_00011">
    <property type="entry name" value="Adenylosucc_synth"/>
    <property type="match status" value="1"/>
</dbReference>
<evidence type="ECO:0000313" key="9">
    <source>
        <dbReference type="EMBL" id="OGH87934.1"/>
    </source>
</evidence>
<dbReference type="EMBL" id="MFQP01000003">
    <property type="protein sequence ID" value="OGH87934.1"/>
    <property type="molecule type" value="Genomic_DNA"/>
</dbReference>
<keyword evidence="3 8" id="KW-0479">Metal-binding</keyword>
<evidence type="ECO:0000313" key="10">
    <source>
        <dbReference type="Proteomes" id="UP000177151"/>
    </source>
</evidence>
<feature type="binding site" evidence="8">
    <location>
        <position position="43"/>
    </location>
    <ligand>
        <name>Mg(2+)</name>
        <dbReference type="ChEBI" id="CHEBI:18420"/>
    </ligand>
</feature>
<name>A0A1F6NWB7_9BACT</name>
<sequence length="475" mass="52387">MKKSVNTAVVGMAWGDEGKGKVTDEASENAEYVVRAEGGSNAGHTIKVGDTKFVGHLIPSGVVAGAKCLLGRGVRIELDQFFAELDDLTKLGIKPQVWIDDGAFLIFQWHKVLELWSELAKGSRRAYTTMRGMCSTAAAIGLRVNPKISMLLRSAELEKWLVDFYKVFEPVFTSSELLNNPSFQTMFGAVLTPEQALENLLSFSSRIYPYLIDVRHALFQAWMAKQPIVFEGAQGLLLDPYWSPTYGFNTQGICTFAGLAQGTGLPMEALGTKYGVFKATYSRVGNGGFPSELGNDKLSNAEERIPDDQKTAWLSAMLDKINKGHATDQEIGQYFRVIGAEYGATTGRPRRIGWLNLAELAYSVQINWPDRLAFTKMDCLSGLKKVKVCVGHKMPNGQELLLGQMPELASDFSELVPVLQEMDGWSENITGETSFEKLPKNAQEYVLAIEKFLGKPITIIGTGPDREHVIKRVPA</sequence>
<dbReference type="InterPro" id="IPR027417">
    <property type="entry name" value="P-loop_NTPase"/>
</dbReference>
<feature type="binding site" description="in other chain" evidence="8">
    <location>
        <position position="348"/>
    </location>
    <ligand>
        <name>IMP</name>
        <dbReference type="ChEBI" id="CHEBI:58053"/>
        <note>ligand shared between dimeric partners</note>
    </ligand>
</feature>
<comment type="similarity">
    <text evidence="8">Belongs to the adenylosuccinate synthetase family.</text>
</comment>
<feature type="binding site" evidence="8">
    <location>
        <begin position="344"/>
        <end position="350"/>
    </location>
    <ligand>
        <name>substrate</name>
    </ligand>
</feature>
<comment type="subcellular location">
    <subcellularLocation>
        <location evidence="8">Cytoplasm</location>
    </subcellularLocation>
</comment>
<dbReference type="Gene3D" id="3.40.440.10">
    <property type="entry name" value="Adenylosuccinate Synthetase, subunit A, domain 1"/>
    <property type="match status" value="1"/>
</dbReference>
<feature type="binding site" evidence="8">
    <location>
        <begin position="461"/>
        <end position="463"/>
    </location>
    <ligand>
        <name>GTP</name>
        <dbReference type="ChEBI" id="CHEBI:37565"/>
    </ligand>
</feature>
<dbReference type="GO" id="GO:0005737">
    <property type="term" value="C:cytoplasm"/>
    <property type="evidence" value="ECO:0007669"/>
    <property type="project" value="UniProtKB-SubCell"/>
</dbReference>
<proteinExistence type="inferred from homology"/>
<keyword evidence="5 8" id="KW-0658">Purine biosynthesis</keyword>
<gene>
    <name evidence="8" type="primary">purA</name>
    <name evidence="9" type="ORF">A2206_03495</name>
</gene>
<comment type="pathway">
    <text evidence="8">Purine metabolism; AMP biosynthesis via de novo pathway; AMP from IMP: step 1/2.</text>
</comment>
<feature type="binding site" evidence="8">
    <location>
        <position position="350"/>
    </location>
    <ligand>
        <name>GTP</name>
        <dbReference type="ChEBI" id="CHEBI:37565"/>
    </ligand>
</feature>
<feature type="active site" description="Proton donor" evidence="8">
    <location>
        <position position="44"/>
    </location>
</feature>
<dbReference type="Gene3D" id="1.10.300.10">
    <property type="entry name" value="Adenylosuccinate Synthetase, subunit A, domain 2"/>
    <property type="match status" value="1"/>
</dbReference>
<dbReference type="Gene3D" id="3.90.170.10">
    <property type="entry name" value="Adenylosuccinate Synthetase, subunit A, domain 3"/>
    <property type="match status" value="1"/>
</dbReference>
<comment type="caution">
    <text evidence="8">Lacks conserved residue(s) required for the propagation of feature annotation.</text>
</comment>
<evidence type="ECO:0000256" key="1">
    <source>
        <dbReference type="ARBA" id="ARBA00011738"/>
    </source>
</evidence>
<comment type="cofactor">
    <cofactor evidence="8">
        <name>Mg(2+)</name>
        <dbReference type="ChEBI" id="CHEBI:18420"/>
    </cofactor>
    <text evidence="8">Binds 1 Mg(2+) ion per subunit.</text>
</comment>
<feature type="binding site" evidence="8">
    <location>
        <begin position="15"/>
        <end position="21"/>
    </location>
    <ligand>
        <name>GTP</name>
        <dbReference type="ChEBI" id="CHEBI:37565"/>
    </ligand>
</feature>
<evidence type="ECO:0000256" key="2">
    <source>
        <dbReference type="ARBA" id="ARBA00022598"/>
    </source>
</evidence>
<dbReference type="PANTHER" id="PTHR11846:SF0">
    <property type="entry name" value="ADENYLOSUCCINATE SYNTHETASE"/>
    <property type="match status" value="1"/>
</dbReference>
<evidence type="ECO:0000256" key="5">
    <source>
        <dbReference type="ARBA" id="ARBA00022755"/>
    </source>
</evidence>
<evidence type="ECO:0000256" key="3">
    <source>
        <dbReference type="ARBA" id="ARBA00022723"/>
    </source>
</evidence>
<dbReference type="SUPFAM" id="SSF52540">
    <property type="entry name" value="P-loop containing nucleoside triphosphate hydrolases"/>
    <property type="match status" value="1"/>
</dbReference>
<evidence type="ECO:0000256" key="4">
    <source>
        <dbReference type="ARBA" id="ARBA00022741"/>
    </source>
</evidence>
<keyword evidence="6 8" id="KW-0460">Magnesium</keyword>
<dbReference type="GO" id="GO:0005525">
    <property type="term" value="F:GTP binding"/>
    <property type="evidence" value="ECO:0007669"/>
    <property type="project" value="UniProtKB-UniRule"/>
</dbReference>
<feature type="binding site" description="in other chain" evidence="8">
    <location>
        <begin position="16"/>
        <end position="19"/>
    </location>
    <ligand>
        <name>IMP</name>
        <dbReference type="ChEBI" id="CHEBI:58053"/>
        <note>ligand shared between dimeric partners</note>
    </ligand>
</feature>
<comment type="function">
    <text evidence="8">Plays an important role in the de novo pathway of purine nucleotide biosynthesis. Catalyzes the first committed step in the biosynthesis of AMP from IMP.</text>
</comment>
<dbReference type="InterPro" id="IPR042110">
    <property type="entry name" value="Adenylosuccinate_synth_dom2"/>
</dbReference>
<dbReference type="GO" id="GO:0000287">
    <property type="term" value="F:magnesium ion binding"/>
    <property type="evidence" value="ECO:0007669"/>
    <property type="project" value="UniProtKB-UniRule"/>
</dbReference>
<dbReference type="FunFam" id="3.90.170.10:FF:000001">
    <property type="entry name" value="Adenylosuccinate synthetase"/>
    <property type="match status" value="1"/>
</dbReference>
<dbReference type="UniPathway" id="UPA00075">
    <property type="reaction ID" value="UER00335"/>
</dbReference>
<feature type="active site" description="Proton acceptor" evidence="8">
    <location>
        <position position="16"/>
    </location>
</feature>
<dbReference type="SMART" id="SM00788">
    <property type="entry name" value="Adenylsucc_synt"/>
    <property type="match status" value="1"/>
</dbReference>
<feature type="binding site" description="in other chain" evidence="8">
    <location>
        <begin position="41"/>
        <end position="44"/>
    </location>
    <ligand>
        <name>IMP</name>
        <dbReference type="ChEBI" id="CHEBI:58053"/>
        <note>ligand shared between dimeric partners</note>
    </ligand>
</feature>
<keyword evidence="8" id="KW-0963">Cytoplasm</keyword>